<dbReference type="InterPro" id="IPR029001">
    <property type="entry name" value="ITPase-like_fam"/>
</dbReference>
<dbReference type="SUPFAM" id="SSF52972">
    <property type="entry name" value="ITPase-like"/>
    <property type="match status" value="1"/>
</dbReference>
<dbReference type="Pfam" id="PF02545">
    <property type="entry name" value="Maf"/>
    <property type="match status" value="1"/>
</dbReference>
<dbReference type="InterPro" id="IPR003697">
    <property type="entry name" value="Maf-like"/>
</dbReference>
<gene>
    <name evidence="3" type="ORF">S12H4_00591</name>
</gene>
<evidence type="ECO:0000256" key="1">
    <source>
        <dbReference type="ARBA" id="ARBA00001968"/>
    </source>
</evidence>
<dbReference type="HAMAP" id="MF_00528">
    <property type="entry name" value="Maf"/>
    <property type="match status" value="1"/>
</dbReference>
<keyword evidence="2" id="KW-0378">Hydrolase</keyword>
<organism evidence="3">
    <name type="scientific">marine sediment metagenome</name>
    <dbReference type="NCBI Taxonomy" id="412755"/>
    <lineage>
        <taxon>unclassified sequences</taxon>
        <taxon>metagenomes</taxon>
        <taxon>ecological metagenomes</taxon>
    </lineage>
</organism>
<dbReference type="NCBIfam" id="TIGR00172">
    <property type="entry name" value="maf"/>
    <property type="match status" value="1"/>
</dbReference>
<dbReference type="PANTHER" id="PTHR43213">
    <property type="entry name" value="BIFUNCTIONAL DTTP/UTP PYROPHOSPHATASE/METHYLTRANSFERASE PROTEIN-RELATED"/>
    <property type="match status" value="1"/>
</dbReference>
<protein>
    <recommendedName>
        <fullName evidence="4">Septum formation protein Maf</fullName>
    </recommendedName>
</protein>
<evidence type="ECO:0000256" key="2">
    <source>
        <dbReference type="ARBA" id="ARBA00022801"/>
    </source>
</evidence>
<evidence type="ECO:0000313" key="3">
    <source>
        <dbReference type="EMBL" id="GAI69569.1"/>
    </source>
</evidence>
<dbReference type="GO" id="GO:0047429">
    <property type="term" value="F:nucleoside triphosphate diphosphatase activity"/>
    <property type="evidence" value="ECO:0007669"/>
    <property type="project" value="InterPro"/>
</dbReference>
<dbReference type="PIRSF" id="PIRSF006305">
    <property type="entry name" value="Maf"/>
    <property type="match status" value="1"/>
</dbReference>
<name>X1SP42_9ZZZZ</name>
<evidence type="ECO:0008006" key="4">
    <source>
        <dbReference type="Google" id="ProtNLM"/>
    </source>
</evidence>
<sequence length="200" mass="22617">MKKIILASKSIDRKRIFTRLNIPFETVVTDIDEGDYKRIFLNPVELVKEIAKAKALKAKDLVKNKKMEAIIIAADTIVEFKGKIIGKAKNKAQAFQILKSLINHSHNLITGVAITELNDPKVVVDYDCTIVTFLDISDNEVRNYINTEEWKGRAGAYSIRDRASLFIKEIRGSPSNVIGLPMQKIFEILKKDFGLNLLDI</sequence>
<dbReference type="Gene3D" id="3.90.950.10">
    <property type="match status" value="1"/>
</dbReference>
<proteinExistence type="inferred from homology"/>
<dbReference type="AlphaFoldDB" id="X1SP42"/>
<accession>X1SP42</accession>
<dbReference type="EMBL" id="BARW01000077">
    <property type="protein sequence ID" value="GAI69569.1"/>
    <property type="molecule type" value="Genomic_DNA"/>
</dbReference>
<comment type="caution">
    <text evidence="3">The sequence shown here is derived from an EMBL/GenBank/DDBJ whole genome shotgun (WGS) entry which is preliminary data.</text>
</comment>
<dbReference type="CDD" id="cd00555">
    <property type="entry name" value="Maf"/>
    <property type="match status" value="1"/>
</dbReference>
<comment type="cofactor">
    <cofactor evidence="1">
        <name>a divalent metal cation</name>
        <dbReference type="ChEBI" id="CHEBI:60240"/>
    </cofactor>
</comment>
<reference evidence="3" key="1">
    <citation type="journal article" date="2014" name="Front. Microbiol.">
        <title>High frequency of phylogenetically diverse reductive dehalogenase-homologous genes in deep subseafloor sedimentary metagenomes.</title>
        <authorList>
            <person name="Kawai M."/>
            <person name="Futagami T."/>
            <person name="Toyoda A."/>
            <person name="Takaki Y."/>
            <person name="Nishi S."/>
            <person name="Hori S."/>
            <person name="Arai W."/>
            <person name="Tsubouchi T."/>
            <person name="Morono Y."/>
            <person name="Uchiyama I."/>
            <person name="Ito T."/>
            <person name="Fujiyama A."/>
            <person name="Inagaki F."/>
            <person name="Takami H."/>
        </authorList>
    </citation>
    <scope>NUCLEOTIDE SEQUENCE</scope>
    <source>
        <strain evidence="3">Expedition CK06-06</strain>
    </source>
</reference>
<dbReference type="PANTHER" id="PTHR43213:SF5">
    <property type="entry name" value="BIFUNCTIONAL DTTP_UTP PYROPHOSPHATASE_METHYLTRANSFERASE PROTEIN-RELATED"/>
    <property type="match status" value="1"/>
</dbReference>